<dbReference type="Gene3D" id="1.10.1510.10">
    <property type="entry name" value="Uncharacterised protein YqeY/AIM41 PF09424, N-terminal domain"/>
    <property type="match status" value="1"/>
</dbReference>
<name>A0A0G1C771_9BACT</name>
<dbReference type="GO" id="GO:0016884">
    <property type="term" value="F:carbon-nitrogen ligase activity, with glutamine as amido-N-donor"/>
    <property type="evidence" value="ECO:0007669"/>
    <property type="project" value="InterPro"/>
</dbReference>
<proteinExistence type="predicted"/>
<dbReference type="InterPro" id="IPR019004">
    <property type="entry name" value="YqeY/Aim41"/>
</dbReference>
<dbReference type="InterPro" id="IPR042184">
    <property type="entry name" value="YqeY/Aim41_N"/>
</dbReference>
<dbReference type="SUPFAM" id="SSF89095">
    <property type="entry name" value="GatB/YqeY motif"/>
    <property type="match status" value="1"/>
</dbReference>
<dbReference type="EMBL" id="LCFA01000025">
    <property type="protein sequence ID" value="KKS81239.1"/>
    <property type="molecule type" value="Genomic_DNA"/>
</dbReference>
<dbReference type="InterPro" id="IPR023168">
    <property type="entry name" value="GatB_Yqey_C_2"/>
</dbReference>
<dbReference type="Pfam" id="PF09424">
    <property type="entry name" value="YqeY"/>
    <property type="match status" value="1"/>
</dbReference>
<organism evidence="1 2">
    <name type="scientific">Candidatus Wolfebacteria bacterium GW2011_GWC1_43_10</name>
    <dbReference type="NCBI Taxonomy" id="1619011"/>
    <lineage>
        <taxon>Bacteria</taxon>
        <taxon>Candidatus Wolfeibacteriota</taxon>
    </lineage>
</organism>
<gene>
    <name evidence="1" type="ORF">UV58_C0025G0016</name>
</gene>
<evidence type="ECO:0000313" key="2">
    <source>
        <dbReference type="Proteomes" id="UP000034810"/>
    </source>
</evidence>
<accession>A0A0G1C771</accession>
<sequence length="146" mass="16115">MLLDDLKADVLTSMKKGDHVRVDTLRFLLAAIRNAAISKYQAAGEAAMKDEDVLDVIKKQVKTHKESIEAFTKASRNELVLKEQGELTILEAFLPKEMTDEELKKLLEPVAKSGESNFGLLMKQAMQAVAGRADGGRVSSMLKQLI</sequence>
<evidence type="ECO:0008006" key="3">
    <source>
        <dbReference type="Google" id="ProtNLM"/>
    </source>
</evidence>
<reference evidence="1 2" key="1">
    <citation type="journal article" date="2015" name="Nature">
        <title>rRNA introns, odd ribosomes, and small enigmatic genomes across a large radiation of phyla.</title>
        <authorList>
            <person name="Brown C.T."/>
            <person name="Hug L.A."/>
            <person name="Thomas B.C."/>
            <person name="Sharon I."/>
            <person name="Castelle C.J."/>
            <person name="Singh A."/>
            <person name="Wilkins M.J."/>
            <person name="Williams K.H."/>
            <person name="Banfield J.F."/>
        </authorList>
    </citation>
    <scope>NUCLEOTIDE SEQUENCE [LARGE SCALE GENOMIC DNA]</scope>
</reference>
<protein>
    <recommendedName>
        <fullName evidence="3">GatB/YqeY domain-containing protein</fullName>
    </recommendedName>
</protein>
<dbReference type="InterPro" id="IPR003789">
    <property type="entry name" value="Asn/Gln_tRNA_amidoTrase-B-like"/>
</dbReference>
<dbReference type="AlphaFoldDB" id="A0A0G1C771"/>
<dbReference type="PANTHER" id="PTHR28055:SF1">
    <property type="entry name" value="ALTERED INHERITANCE OF MITOCHONDRIA PROTEIN 41, MITOCHONDRIAL"/>
    <property type="match status" value="1"/>
</dbReference>
<dbReference type="Gene3D" id="1.10.10.410">
    <property type="match status" value="1"/>
</dbReference>
<dbReference type="PANTHER" id="PTHR28055">
    <property type="entry name" value="ALTERED INHERITANCE OF MITOCHONDRIA PROTEIN 41, MITOCHONDRIAL"/>
    <property type="match status" value="1"/>
</dbReference>
<evidence type="ECO:0000313" key="1">
    <source>
        <dbReference type="EMBL" id="KKS81239.1"/>
    </source>
</evidence>
<comment type="caution">
    <text evidence="1">The sequence shown here is derived from an EMBL/GenBank/DDBJ whole genome shotgun (WGS) entry which is preliminary data.</text>
</comment>
<dbReference type="Proteomes" id="UP000034810">
    <property type="component" value="Unassembled WGS sequence"/>
</dbReference>